<dbReference type="InterPro" id="IPR003594">
    <property type="entry name" value="HATPase_dom"/>
</dbReference>
<dbReference type="SUPFAM" id="SSF55785">
    <property type="entry name" value="PYP-like sensor domain (PAS domain)"/>
    <property type="match status" value="1"/>
</dbReference>
<keyword evidence="5" id="KW-0547">Nucleotide-binding</keyword>
<dbReference type="InterPro" id="IPR036890">
    <property type="entry name" value="HATPase_C_sf"/>
</dbReference>
<dbReference type="PANTHER" id="PTHR43065">
    <property type="entry name" value="SENSOR HISTIDINE KINASE"/>
    <property type="match status" value="1"/>
</dbReference>
<dbReference type="OrthoDB" id="9795133at2"/>
<dbReference type="SUPFAM" id="SSF55874">
    <property type="entry name" value="ATPase domain of HSP90 chaperone/DNA topoisomerase II/histidine kinase"/>
    <property type="match status" value="1"/>
</dbReference>
<organism evidence="11 12">
    <name type="scientific">Humitalea rosea</name>
    <dbReference type="NCBI Taxonomy" id="990373"/>
    <lineage>
        <taxon>Bacteria</taxon>
        <taxon>Pseudomonadati</taxon>
        <taxon>Pseudomonadota</taxon>
        <taxon>Alphaproteobacteria</taxon>
        <taxon>Acetobacterales</taxon>
        <taxon>Roseomonadaceae</taxon>
        <taxon>Humitalea</taxon>
    </lineage>
</organism>
<dbReference type="RefSeq" id="WP_158537260.1">
    <property type="nucleotide sequence ID" value="NZ_QKYU01000017.1"/>
</dbReference>
<evidence type="ECO:0000259" key="10">
    <source>
        <dbReference type="PROSITE" id="PS50109"/>
    </source>
</evidence>
<feature type="domain" description="Histidine kinase" evidence="10">
    <location>
        <begin position="251"/>
        <end position="465"/>
    </location>
</feature>
<name>A0A2W7IU32_9PROT</name>
<dbReference type="CDD" id="cd00130">
    <property type="entry name" value="PAS"/>
    <property type="match status" value="1"/>
</dbReference>
<evidence type="ECO:0000256" key="3">
    <source>
        <dbReference type="ARBA" id="ARBA00022553"/>
    </source>
</evidence>
<dbReference type="SUPFAM" id="SSF47384">
    <property type="entry name" value="Homodimeric domain of signal transducing histidine kinase"/>
    <property type="match status" value="1"/>
</dbReference>
<dbReference type="Pfam" id="PF02518">
    <property type="entry name" value="HATPase_c"/>
    <property type="match status" value="1"/>
</dbReference>
<evidence type="ECO:0000313" key="12">
    <source>
        <dbReference type="Proteomes" id="UP000249688"/>
    </source>
</evidence>
<dbReference type="Gene3D" id="3.30.450.20">
    <property type="entry name" value="PAS domain"/>
    <property type="match status" value="1"/>
</dbReference>
<evidence type="ECO:0000256" key="9">
    <source>
        <dbReference type="SAM" id="MobiDB-lite"/>
    </source>
</evidence>
<dbReference type="PROSITE" id="PS50109">
    <property type="entry name" value="HIS_KIN"/>
    <property type="match status" value="1"/>
</dbReference>
<comment type="caution">
    <text evidence="11">The sequence shown here is derived from an EMBL/GenBank/DDBJ whole genome shotgun (WGS) entry which is preliminary data.</text>
</comment>
<evidence type="ECO:0000256" key="8">
    <source>
        <dbReference type="ARBA" id="ARBA00023012"/>
    </source>
</evidence>
<dbReference type="Proteomes" id="UP000249688">
    <property type="component" value="Unassembled WGS sequence"/>
</dbReference>
<evidence type="ECO:0000313" key="11">
    <source>
        <dbReference type="EMBL" id="PZW42987.1"/>
    </source>
</evidence>
<evidence type="ECO:0000256" key="4">
    <source>
        <dbReference type="ARBA" id="ARBA00022679"/>
    </source>
</evidence>
<dbReference type="InterPro" id="IPR005467">
    <property type="entry name" value="His_kinase_dom"/>
</dbReference>
<feature type="compositionally biased region" description="Low complexity" evidence="9">
    <location>
        <begin position="10"/>
        <end position="23"/>
    </location>
</feature>
<dbReference type="PRINTS" id="PR00344">
    <property type="entry name" value="BCTRLSENSOR"/>
</dbReference>
<evidence type="ECO:0000256" key="1">
    <source>
        <dbReference type="ARBA" id="ARBA00000085"/>
    </source>
</evidence>
<keyword evidence="6 11" id="KW-0418">Kinase</keyword>
<dbReference type="InterPro" id="IPR004358">
    <property type="entry name" value="Sig_transdc_His_kin-like_C"/>
</dbReference>
<dbReference type="GO" id="GO:0000155">
    <property type="term" value="F:phosphorelay sensor kinase activity"/>
    <property type="evidence" value="ECO:0007669"/>
    <property type="project" value="InterPro"/>
</dbReference>
<proteinExistence type="predicted"/>
<dbReference type="InterPro" id="IPR000014">
    <property type="entry name" value="PAS"/>
</dbReference>
<reference evidence="11 12" key="1">
    <citation type="submission" date="2018-06" db="EMBL/GenBank/DDBJ databases">
        <title>Genomic Encyclopedia of Archaeal and Bacterial Type Strains, Phase II (KMG-II): from individual species to whole genera.</title>
        <authorList>
            <person name="Goeker M."/>
        </authorList>
    </citation>
    <scope>NUCLEOTIDE SEQUENCE [LARGE SCALE GENOMIC DNA]</scope>
    <source>
        <strain evidence="11 12">DSM 24525</strain>
    </source>
</reference>
<keyword evidence="12" id="KW-1185">Reference proteome</keyword>
<dbReference type="AlphaFoldDB" id="A0A2W7IU32"/>
<dbReference type="InterPro" id="IPR003661">
    <property type="entry name" value="HisK_dim/P_dom"/>
</dbReference>
<evidence type="ECO:0000256" key="2">
    <source>
        <dbReference type="ARBA" id="ARBA00012438"/>
    </source>
</evidence>
<dbReference type="CDD" id="cd00082">
    <property type="entry name" value="HisKA"/>
    <property type="match status" value="1"/>
</dbReference>
<sequence length="466" mass="49684">MAPAPSLDVAPTPTAADGTTPRPGRAIERAATLLALACVPVGLLLLGDGDALAGGAVLSLGTGVAIAALLARGRSEAIRDRDLRRAGISIWIEDWTEVGKVILSLRAEGRDVQAHFAAHPELFDQLHRTVRITDVNDSTLDFTGAREKSRLIGRLADVVPASAQTFERWIAAMARGDRVYRSESRVRRLDGELRDCLVTAVLPRDLEGFGNLLVSIIDISDYKADQARLAIIEREASRASRAATVGVLTASIAHEVKSPLAAVVTNAEAALRWLRRPAPDLVEAEAAIGAVVGDALRARDVVDRTRLLLTNAPHTPAELEIVDAIRSAALLVDRELRAADAILRVRAEPGTPRVMADVSRLRQVVTNLLLNAAQAMADSPRPREILIRAQADGEDVRVEVADTGTGIAPDRITRIFEPFYSTKEDGIGVGLAICRACVEAHGGRLWATSVPGAGATFHFTLPAAPA</sequence>
<dbReference type="SMART" id="SM00387">
    <property type="entry name" value="HATPase_c"/>
    <property type="match status" value="1"/>
</dbReference>
<dbReference type="Gene3D" id="3.30.565.10">
    <property type="entry name" value="Histidine kinase-like ATPase, C-terminal domain"/>
    <property type="match status" value="1"/>
</dbReference>
<dbReference type="EMBL" id="QKYU01000017">
    <property type="protein sequence ID" value="PZW42987.1"/>
    <property type="molecule type" value="Genomic_DNA"/>
</dbReference>
<dbReference type="EC" id="2.7.13.3" evidence="2"/>
<dbReference type="GO" id="GO:0005524">
    <property type="term" value="F:ATP binding"/>
    <property type="evidence" value="ECO:0007669"/>
    <property type="project" value="UniProtKB-KW"/>
</dbReference>
<evidence type="ECO:0000256" key="5">
    <source>
        <dbReference type="ARBA" id="ARBA00022741"/>
    </source>
</evidence>
<dbReference type="PANTHER" id="PTHR43065:SF10">
    <property type="entry name" value="PEROXIDE STRESS-ACTIVATED HISTIDINE KINASE MAK3"/>
    <property type="match status" value="1"/>
</dbReference>
<dbReference type="Gene3D" id="1.10.287.130">
    <property type="match status" value="1"/>
</dbReference>
<keyword evidence="4" id="KW-0808">Transferase</keyword>
<keyword evidence="7" id="KW-0067">ATP-binding</keyword>
<evidence type="ECO:0000256" key="6">
    <source>
        <dbReference type="ARBA" id="ARBA00022777"/>
    </source>
</evidence>
<gene>
    <name evidence="11" type="ORF">C8P66_11712</name>
</gene>
<keyword evidence="8" id="KW-0902">Two-component regulatory system</keyword>
<keyword evidence="3" id="KW-0597">Phosphoprotein</keyword>
<protein>
    <recommendedName>
        <fullName evidence="2">histidine kinase</fullName>
        <ecNumber evidence="2">2.7.13.3</ecNumber>
    </recommendedName>
</protein>
<dbReference type="InterPro" id="IPR035965">
    <property type="entry name" value="PAS-like_dom_sf"/>
</dbReference>
<evidence type="ECO:0000256" key="7">
    <source>
        <dbReference type="ARBA" id="ARBA00022840"/>
    </source>
</evidence>
<dbReference type="InterPro" id="IPR036097">
    <property type="entry name" value="HisK_dim/P_sf"/>
</dbReference>
<feature type="region of interest" description="Disordered" evidence="9">
    <location>
        <begin position="1"/>
        <end position="23"/>
    </location>
</feature>
<accession>A0A2W7IU32</accession>
<comment type="catalytic activity">
    <reaction evidence="1">
        <text>ATP + protein L-histidine = ADP + protein N-phospho-L-histidine.</text>
        <dbReference type="EC" id="2.7.13.3"/>
    </reaction>
</comment>